<dbReference type="PANTHER" id="PTHR37833">
    <property type="entry name" value="LIPOPROTEIN-RELATED"/>
    <property type="match status" value="1"/>
</dbReference>
<accession>A0ABW9ZUM4</accession>
<gene>
    <name evidence="1" type="ORF">GWC95_09020</name>
</gene>
<name>A0ABW9ZUM4_9BACT</name>
<dbReference type="RefSeq" id="WP_161818376.1">
    <property type="nucleotide sequence ID" value="NZ_JAACJS010000012.1"/>
</dbReference>
<dbReference type="InterPro" id="IPR011467">
    <property type="entry name" value="DUF1573"/>
</dbReference>
<dbReference type="Pfam" id="PF07610">
    <property type="entry name" value="DUF1573"/>
    <property type="match status" value="1"/>
</dbReference>
<keyword evidence="2" id="KW-1185">Reference proteome</keyword>
<evidence type="ECO:0000313" key="1">
    <source>
        <dbReference type="EMBL" id="NCI50062.1"/>
    </source>
</evidence>
<sequence>MKRTIIAAALGSIFWMSCDMGGTYEKEEKAAQVVLADTSHYTTMEWKDTVVNFKPIQMGEKATVVFKFKNTGKYPLFLTNVKAGCGCTVPGYTKGAIPPGGEGEVTGEFDSNKSHPGEVRKNIYVTTNTLGKSSHTLIFAGYVGNGK</sequence>
<protein>
    <submittedName>
        <fullName evidence="1">DUF1573 domain-containing protein</fullName>
    </submittedName>
</protein>
<comment type="caution">
    <text evidence="1">The sequence shown here is derived from an EMBL/GenBank/DDBJ whole genome shotgun (WGS) entry which is preliminary data.</text>
</comment>
<dbReference type="PANTHER" id="PTHR37833:SF1">
    <property type="entry name" value="SIGNAL PEPTIDE PROTEIN"/>
    <property type="match status" value="1"/>
</dbReference>
<proteinExistence type="predicted"/>
<reference evidence="1 2" key="1">
    <citation type="submission" date="2020-01" db="EMBL/GenBank/DDBJ databases">
        <title>Genome analysis.</title>
        <authorList>
            <person name="Wu S."/>
            <person name="Wang G."/>
        </authorList>
    </citation>
    <scope>NUCLEOTIDE SEQUENCE [LARGE SCALE GENOMIC DNA]</scope>
    <source>
        <strain evidence="1 2">SYL130</strain>
    </source>
</reference>
<dbReference type="EMBL" id="JAACJS010000012">
    <property type="protein sequence ID" value="NCI50062.1"/>
    <property type="molecule type" value="Genomic_DNA"/>
</dbReference>
<dbReference type="InterPro" id="IPR013783">
    <property type="entry name" value="Ig-like_fold"/>
</dbReference>
<dbReference type="PROSITE" id="PS51257">
    <property type="entry name" value="PROKAR_LIPOPROTEIN"/>
    <property type="match status" value="1"/>
</dbReference>
<dbReference type="Proteomes" id="UP000753802">
    <property type="component" value="Unassembled WGS sequence"/>
</dbReference>
<evidence type="ECO:0000313" key="2">
    <source>
        <dbReference type="Proteomes" id="UP000753802"/>
    </source>
</evidence>
<dbReference type="Gene3D" id="2.60.40.10">
    <property type="entry name" value="Immunoglobulins"/>
    <property type="match status" value="1"/>
</dbReference>
<organism evidence="1 2">
    <name type="scientific">Sediminibacterium roseum</name>
    <dbReference type="NCBI Taxonomy" id="1978412"/>
    <lineage>
        <taxon>Bacteria</taxon>
        <taxon>Pseudomonadati</taxon>
        <taxon>Bacteroidota</taxon>
        <taxon>Chitinophagia</taxon>
        <taxon>Chitinophagales</taxon>
        <taxon>Chitinophagaceae</taxon>
        <taxon>Sediminibacterium</taxon>
    </lineage>
</organism>